<comment type="caution">
    <text evidence="1">The sequence shown here is derived from an EMBL/GenBank/DDBJ whole genome shotgun (WGS) entry which is preliminary data.</text>
</comment>
<dbReference type="Pfam" id="PF05930">
    <property type="entry name" value="Phage_AlpA"/>
    <property type="match status" value="1"/>
</dbReference>
<dbReference type="PANTHER" id="PTHR36154">
    <property type="entry name" value="DNA-BINDING TRANSCRIPTIONAL ACTIVATOR ALPA"/>
    <property type="match status" value="1"/>
</dbReference>
<dbReference type="SUPFAM" id="SSF46955">
    <property type="entry name" value="Putative DNA-binding domain"/>
    <property type="match status" value="1"/>
</dbReference>
<gene>
    <name evidence="1" type="ORF">GFER_07275</name>
</gene>
<accession>A0A0C2EE57</accession>
<dbReference type="InterPro" id="IPR010260">
    <property type="entry name" value="AlpA"/>
</dbReference>
<dbReference type="EMBL" id="JWJD01000002">
    <property type="protein sequence ID" value="KIH76888.1"/>
    <property type="molecule type" value="Genomic_DNA"/>
</dbReference>
<dbReference type="PANTHER" id="PTHR36154:SF1">
    <property type="entry name" value="DNA-BINDING TRANSCRIPTIONAL ACTIVATOR ALPA"/>
    <property type="match status" value="1"/>
</dbReference>
<dbReference type="Gene3D" id="1.10.238.160">
    <property type="match status" value="1"/>
</dbReference>
<dbReference type="RefSeq" id="WP_040097949.1">
    <property type="nucleotide sequence ID" value="NZ_JWJD01000002.1"/>
</dbReference>
<reference evidence="1 2" key="1">
    <citation type="submission" date="2014-12" db="EMBL/GenBank/DDBJ databases">
        <title>Genomes of Geoalkalibacter ferrihydriticus and Geoalkalibacter subterraneus, two haloalkaliphilic metal-reducing members of the Geobacteraceae.</title>
        <authorList>
            <person name="Badalamenti J.P."/>
            <person name="Torres C.I."/>
            <person name="Krajmalnik-Brown R."/>
            <person name="Bond D.R."/>
        </authorList>
    </citation>
    <scope>NUCLEOTIDE SEQUENCE [LARGE SCALE GENOMIC DNA]</scope>
    <source>
        <strain evidence="1 2">DSM 17813</strain>
    </source>
</reference>
<evidence type="ECO:0000313" key="2">
    <source>
        <dbReference type="Proteomes" id="UP000035068"/>
    </source>
</evidence>
<dbReference type="Proteomes" id="UP000035068">
    <property type="component" value="Unassembled WGS sequence"/>
</dbReference>
<sequence length="64" mass="7416">MKESKSDKYLSIWQVTTMVNLSKATIYRMIQSGDFPGAYRLSPKRVGWLQSEIQGWMTGRKKMA</sequence>
<evidence type="ECO:0000313" key="1">
    <source>
        <dbReference type="EMBL" id="KIH76888.1"/>
    </source>
</evidence>
<dbReference type="InterPro" id="IPR052931">
    <property type="entry name" value="Prophage_regulatory_activator"/>
</dbReference>
<dbReference type="InterPro" id="IPR009061">
    <property type="entry name" value="DNA-bd_dom_put_sf"/>
</dbReference>
<name>A0A0C2EE57_9BACT</name>
<evidence type="ECO:0008006" key="3">
    <source>
        <dbReference type="Google" id="ProtNLM"/>
    </source>
</evidence>
<protein>
    <recommendedName>
        <fullName evidence="3">AlpA family transcriptional regulator</fullName>
    </recommendedName>
</protein>
<proteinExistence type="predicted"/>
<dbReference type="AlphaFoldDB" id="A0A0C2EE57"/>
<keyword evidence="2" id="KW-1185">Reference proteome</keyword>
<organism evidence="1 2">
    <name type="scientific">Geoalkalibacter ferrihydriticus DSM 17813</name>
    <dbReference type="NCBI Taxonomy" id="1121915"/>
    <lineage>
        <taxon>Bacteria</taxon>
        <taxon>Pseudomonadati</taxon>
        <taxon>Thermodesulfobacteriota</taxon>
        <taxon>Desulfuromonadia</taxon>
        <taxon>Desulfuromonadales</taxon>
        <taxon>Geoalkalibacteraceae</taxon>
        <taxon>Geoalkalibacter</taxon>
    </lineage>
</organism>